<evidence type="ECO:0000256" key="1">
    <source>
        <dbReference type="ARBA" id="ARBA00023152"/>
    </source>
</evidence>
<organism evidence="3 4">
    <name type="scientific">Mycolicibacterium poriferae</name>
    <dbReference type="NCBI Taxonomy" id="39694"/>
    <lineage>
        <taxon>Bacteria</taxon>
        <taxon>Bacillati</taxon>
        <taxon>Actinomycetota</taxon>
        <taxon>Actinomycetes</taxon>
        <taxon>Mycobacteriales</taxon>
        <taxon>Mycobacteriaceae</taxon>
        <taxon>Mycolicibacterium</taxon>
    </lineage>
</organism>
<dbReference type="PROSITE" id="PS00175">
    <property type="entry name" value="PG_MUTASE"/>
    <property type="match status" value="1"/>
</dbReference>
<dbReference type="EMBL" id="AP022570">
    <property type="protein sequence ID" value="BBX49251.1"/>
    <property type="molecule type" value="Genomic_DNA"/>
</dbReference>
<sequence>MSGRLVLVRHGQTHSNVARRLDTRPPGAELTDLGREQARGFAAALTEPPGLIVHSTATRAVQTATEVHAAIPAAVGGLHEFDGIHEVQVGDLENRSDEAAHDEFNGTYRRWHGGELSLALPGGENGHQVLERYLPVLDRLRRQYLDDDGWHRDIVVVSHGAAIRLVAAVLGGVDGAFAIDHHLANTESVVLAPVAAERWECLRWGAVSPPFHPEPSAVTVRDGGAPMSADPMG</sequence>
<keyword evidence="4" id="KW-1185">Reference proteome</keyword>
<dbReference type="InterPro" id="IPR013078">
    <property type="entry name" value="His_Pase_superF_clade-1"/>
</dbReference>
<dbReference type="InterPro" id="IPR001345">
    <property type="entry name" value="PG/BPGM_mutase_AS"/>
</dbReference>
<evidence type="ECO:0000256" key="2">
    <source>
        <dbReference type="ARBA" id="ARBA00023235"/>
    </source>
</evidence>
<dbReference type="GO" id="GO:0016791">
    <property type="term" value="F:phosphatase activity"/>
    <property type="evidence" value="ECO:0007669"/>
    <property type="project" value="TreeGrafter"/>
</dbReference>
<dbReference type="GO" id="GO:0005737">
    <property type="term" value="C:cytoplasm"/>
    <property type="evidence" value="ECO:0007669"/>
    <property type="project" value="TreeGrafter"/>
</dbReference>
<evidence type="ECO:0000313" key="3">
    <source>
        <dbReference type="EMBL" id="BBX49251.1"/>
    </source>
</evidence>
<dbReference type="PANTHER" id="PTHR48100">
    <property type="entry name" value="BROAD-SPECIFICITY PHOSPHATASE YOR283W-RELATED"/>
    <property type="match status" value="1"/>
</dbReference>
<keyword evidence="1" id="KW-0324">Glycolysis</keyword>
<dbReference type="InterPro" id="IPR050275">
    <property type="entry name" value="PGM_Phosphatase"/>
</dbReference>
<dbReference type="InterPro" id="IPR029033">
    <property type="entry name" value="His_PPase_superfam"/>
</dbReference>
<gene>
    <name evidence="3" type="ORF">MPOR_02770</name>
</gene>
<accession>A0A6N4V3Y8</accession>
<dbReference type="CDD" id="cd07067">
    <property type="entry name" value="HP_PGM_like"/>
    <property type="match status" value="1"/>
</dbReference>
<name>A0A6N4V3Y8_9MYCO</name>
<dbReference type="SMART" id="SM00855">
    <property type="entry name" value="PGAM"/>
    <property type="match status" value="1"/>
</dbReference>
<dbReference type="AlphaFoldDB" id="A0A6N4V3Y8"/>
<dbReference type="KEGG" id="mpof:MPOR_02770"/>
<proteinExistence type="predicted"/>
<keyword evidence="2" id="KW-0413">Isomerase</keyword>
<dbReference type="SUPFAM" id="SSF53254">
    <property type="entry name" value="Phosphoglycerate mutase-like"/>
    <property type="match status" value="1"/>
</dbReference>
<evidence type="ECO:0000313" key="4">
    <source>
        <dbReference type="Proteomes" id="UP000466785"/>
    </source>
</evidence>
<dbReference type="Proteomes" id="UP000466785">
    <property type="component" value="Chromosome"/>
</dbReference>
<dbReference type="RefSeq" id="WP_163672167.1">
    <property type="nucleotide sequence ID" value="NZ_AP022570.1"/>
</dbReference>
<reference evidence="3 4" key="1">
    <citation type="journal article" date="2019" name="Emerg. Microbes Infect.">
        <title>Comprehensive subspecies identification of 175 nontuberculous mycobacteria species based on 7547 genomic profiles.</title>
        <authorList>
            <person name="Matsumoto Y."/>
            <person name="Kinjo T."/>
            <person name="Motooka D."/>
            <person name="Nabeya D."/>
            <person name="Jung N."/>
            <person name="Uechi K."/>
            <person name="Horii T."/>
            <person name="Iida T."/>
            <person name="Fujita J."/>
            <person name="Nakamura S."/>
        </authorList>
    </citation>
    <scope>NUCLEOTIDE SEQUENCE [LARGE SCALE GENOMIC DNA]</scope>
    <source>
        <strain evidence="3 4">JCM 12603</strain>
    </source>
</reference>
<protein>
    <submittedName>
        <fullName evidence="3">Phosphoglycerate mutase</fullName>
    </submittedName>
</protein>
<dbReference type="Pfam" id="PF00300">
    <property type="entry name" value="His_Phos_1"/>
    <property type="match status" value="1"/>
</dbReference>
<dbReference type="PANTHER" id="PTHR48100:SF1">
    <property type="entry name" value="HISTIDINE PHOSPHATASE FAMILY PROTEIN-RELATED"/>
    <property type="match status" value="1"/>
</dbReference>
<dbReference type="Gene3D" id="3.40.50.1240">
    <property type="entry name" value="Phosphoglycerate mutase-like"/>
    <property type="match status" value="1"/>
</dbReference>